<gene>
    <name evidence="2" type="ORF">BSAL_89690</name>
</gene>
<dbReference type="VEuPathDB" id="TriTrypDB:BSAL_89690"/>
<name>A0A0S4JBR1_BODSA</name>
<accession>A0A0S4JBR1</accession>
<keyword evidence="3" id="KW-1185">Reference proteome</keyword>
<protein>
    <submittedName>
        <fullName evidence="2">Uncharacterized protein</fullName>
    </submittedName>
</protein>
<dbReference type="AlphaFoldDB" id="A0A0S4JBR1"/>
<feature type="compositionally biased region" description="Low complexity" evidence="1">
    <location>
        <begin position="57"/>
        <end position="70"/>
    </location>
</feature>
<proteinExistence type="predicted"/>
<dbReference type="EMBL" id="CYKH01001161">
    <property type="protein sequence ID" value="CUG85374.1"/>
    <property type="molecule type" value="Genomic_DNA"/>
</dbReference>
<dbReference type="Proteomes" id="UP000051952">
    <property type="component" value="Unassembled WGS sequence"/>
</dbReference>
<evidence type="ECO:0000256" key="1">
    <source>
        <dbReference type="SAM" id="MobiDB-lite"/>
    </source>
</evidence>
<feature type="compositionally biased region" description="Polar residues" evidence="1">
    <location>
        <begin position="222"/>
        <end position="242"/>
    </location>
</feature>
<organism evidence="2 3">
    <name type="scientific">Bodo saltans</name>
    <name type="common">Flagellated protozoan</name>
    <dbReference type="NCBI Taxonomy" id="75058"/>
    <lineage>
        <taxon>Eukaryota</taxon>
        <taxon>Discoba</taxon>
        <taxon>Euglenozoa</taxon>
        <taxon>Kinetoplastea</taxon>
        <taxon>Metakinetoplastina</taxon>
        <taxon>Eubodonida</taxon>
        <taxon>Bodonidae</taxon>
        <taxon>Bodo</taxon>
    </lineage>
</organism>
<feature type="region of interest" description="Disordered" evidence="1">
    <location>
        <begin position="315"/>
        <end position="357"/>
    </location>
</feature>
<feature type="region of interest" description="Disordered" evidence="1">
    <location>
        <begin position="48"/>
        <end position="74"/>
    </location>
</feature>
<feature type="region of interest" description="Disordered" evidence="1">
    <location>
        <begin position="201"/>
        <end position="242"/>
    </location>
</feature>
<evidence type="ECO:0000313" key="3">
    <source>
        <dbReference type="Proteomes" id="UP000051952"/>
    </source>
</evidence>
<evidence type="ECO:0000313" key="2">
    <source>
        <dbReference type="EMBL" id="CUG85374.1"/>
    </source>
</evidence>
<reference evidence="3" key="1">
    <citation type="submission" date="2015-09" db="EMBL/GenBank/DDBJ databases">
        <authorList>
            <consortium name="Pathogen Informatics"/>
        </authorList>
    </citation>
    <scope>NUCLEOTIDE SEQUENCE [LARGE SCALE GENOMIC DNA]</scope>
    <source>
        <strain evidence="3">Lake Konstanz</strain>
    </source>
</reference>
<sequence>MTAAATTTVDDMLDWMRERNRATKRFQDACHAQYAQRSPVVLLTSPRHHSNSTVAQGSSSSRGGSALSGGKLRNHSSSSILASAATQVGGGGAPGAVAALADRWDEEDAHDDGTAAAAVSVANIRDPTPSPRRPQTQAVAAVSPTIQGLHGASSSSGLVPSLPYNNIKRNSPSMEVYESEFVRVDTVDVVASTSVPFLQQQNSVSPRAAHVPTGTPRGGSRHLTTTTSPRGGHPPTTTGISPRRTQTVTRVVHDLENDELWQRIRELREALVSRDELLEQSNERVVRLKRQERDLSSSIVQSALRHAEALILLTKQRRESSEPQKLSSSSASDEDEETANEAREKSNSPLSRTGSDDVWWKCPLFSEREQIVLDDIRRRKTAASIIADESI</sequence>